<dbReference type="Pfam" id="PF22893">
    <property type="entry name" value="ULD_2"/>
    <property type="match status" value="1"/>
</dbReference>
<dbReference type="EMBL" id="JBEFKJ010000012">
    <property type="protein sequence ID" value="KAL2043072.1"/>
    <property type="molecule type" value="Genomic_DNA"/>
</dbReference>
<evidence type="ECO:0000313" key="2">
    <source>
        <dbReference type="EMBL" id="KAL2043072.1"/>
    </source>
</evidence>
<dbReference type="Proteomes" id="UP001590950">
    <property type="component" value="Unassembled WGS sequence"/>
</dbReference>
<evidence type="ECO:0000313" key="3">
    <source>
        <dbReference type="Proteomes" id="UP001590950"/>
    </source>
</evidence>
<name>A0ABR4AB29_9LECA</name>
<keyword evidence="3" id="KW-1185">Reference proteome</keyword>
<gene>
    <name evidence="2" type="ORF">N7G274_004132</name>
</gene>
<accession>A0ABR4AB29</accession>
<proteinExistence type="predicted"/>
<reference evidence="2 3" key="1">
    <citation type="submission" date="2024-09" db="EMBL/GenBank/DDBJ databases">
        <title>Rethinking Asexuality: The Enigmatic Case of Functional Sexual Genes in Lepraria (Stereocaulaceae).</title>
        <authorList>
            <person name="Doellman M."/>
            <person name="Sun Y."/>
            <person name="Barcenas-Pena A."/>
            <person name="Lumbsch H.T."/>
            <person name="Grewe F."/>
        </authorList>
    </citation>
    <scope>NUCLEOTIDE SEQUENCE [LARGE SCALE GENOMIC DNA]</scope>
    <source>
        <strain evidence="2 3">Mercado 3170</strain>
    </source>
</reference>
<comment type="caution">
    <text evidence="2">The sequence shown here is derived from an EMBL/GenBank/DDBJ whole genome shotgun (WGS) entry which is preliminary data.</text>
</comment>
<organism evidence="2 3">
    <name type="scientific">Stereocaulon virgatum</name>
    <dbReference type="NCBI Taxonomy" id="373712"/>
    <lineage>
        <taxon>Eukaryota</taxon>
        <taxon>Fungi</taxon>
        <taxon>Dikarya</taxon>
        <taxon>Ascomycota</taxon>
        <taxon>Pezizomycotina</taxon>
        <taxon>Lecanoromycetes</taxon>
        <taxon>OSLEUM clade</taxon>
        <taxon>Lecanoromycetidae</taxon>
        <taxon>Lecanorales</taxon>
        <taxon>Lecanorineae</taxon>
        <taxon>Stereocaulaceae</taxon>
        <taxon>Stereocaulon</taxon>
    </lineage>
</organism>
<dbReference type="InterPro" id="IPR054464">
    <property type="entry name" value="ULD_fung"/>
</dbReference>
<protein>
    <recommendedName>
        <fullName evidence="1">Ubiquitin-like domain-containing protein</fullName>
    </recommendedName>
</protein>
<feature type="domain" description="Ubiquitin-like" evidence="1">
    <location>
        <begin position="11"/>
        <end position="55"/>
    </location>
</feature>
<evidence type="ECO:0000259" key="1">
    <source>
        <dbReference type="Pfam" id="PF22893"/>
    </source>
</evidence>
<sequence>MRGPTSLLETDIRFEDALEEYRELLYEYFRHWEVFESFIRMQLRDKPGQNKIVEGIVTFSTSKTKGLSAVNRIGRVLSGGIRQYLCPLARLSSSENMDIVHDRAV</sequence>